<dbReference type="SMART" id="SM01133">
    <property type="entry name" value="DeoC"/>
    <property type="match status" value="1"/>
</dbReference>
<evidence type="ECO:0000256" key="1">
    <source>
        <dbReference type="PIRSR" id="PIRSR038992-1"/>
    </source>
</evidence>
<evidence type="ECO:0000313" key="2">
    <source>
        <dbReference type="EMBL" id="OGZ36812.1"/>
    </source>
</evidence>
<dbReference type="Pfam" id="PF01791">
    <property type="entry name" value="DeoC"/>
    <property type="match status" value="1"/>
</dbReference>
<protein>
    <recommendedName>
        <fullName evidence="4">Fructose-bisphosphate aldolase</fullName>
    </recommendedName>
</protein>
<proteinExistence type="predicted"/>
<comment type="caution">
    <text evidence="2">The sequence shown here is derived from an EMBL/GenBank/DDBJ whole genome shotgun (WGS) entry which is preliminary data.</text>
</comment>
<evidence type="ECO:0000313" key="3">
    <source>
        <dbReference type="Proteomes" id="UP000177061"/>
    </source>
</evidence>
<feature type="active site" description="Proton donor" evidence="1">
    <location>
        <position position="142"/>
    </location>
</feature>
<dbReference type="EMBL" id="MHNB01000021">
    <property type="protein sequence ID" value="OGZ36812.1"/>
    <property type="molecule type" value="Genomic_DNA"/>
</dbReference>
<dbReference type="Gene3D" id="3.20.20.70">
    <property type="entry name" value="Aldolase class I"/>
    <property type="match status" value="1"/>
</dbReference>
<dbReference type="GO" id="GO:0004332">
    <property type="term" value="F:fructose-bisphosphate aldolase activity"/>
    <property type="evidence" value="ECO:0007669"/>
    <property type="project" value="InterPro"/>
</dbReference>
<dbReference type="SUPFAM" id="SSF51569">
    <property type="entry name" value="Aldolase"/>
    <property type="match status" value="1"/>
</dbReference>
<dbReference type="InterPro" id="IPR041720">
    <property type="entry name" value="FbaB-like"/>
</dbReference>
<dbReference type="InterPro" id="IPR013785">
    <property type="entry name" value="Aldolase_TIM"/>
</dbReference>
<dbReference type="Proteomes" id="UP000177061">
    <property type="component" value="Unassembled WGS sequence"/>
</dbReference>
<dbReference type="CDD" id="cd00958">
    <property type="entry name" value="DhnA"/>
    <property type="match status" value="1"/>
</dbReference>
<dbReference type="PIRSF" id="PIRSF038992">
    <property type="entry name" value="Aldolase_Ia"/>
    <property type="match status" value="1"/>
</dbReference>
<dbReference type="InterPro" id="IPR002915">
    <property type="entry name" value="DeoC/FbaB/LacD_aldolase"/>
</dbReference>
<dbReference type="PANTHER" id="PTHR47916:SF1">
    <property type="entry name" value="3-HYDROXY-5-PHOSPHONOOXYPENTANE-2,4-DIONE THIOLASE"/>
    <property type="match status" value="1"/>
</dbReference>
<dbReference type="PANTHER" id="PTHR47916">
    <property type="entry name" value="FRUCTOSE-BISPHOSPHATE ALDOLASE CLASS 1"/>
    <property type="match status" value="1"/>
</dbReference>
<dbReference type="STRING" id="1801997.A3J64_02485"/>
<dbReference type="InterPro" id="IPR050456">
    <property type="entry name" value="DeoC/FbaB_aldolase"/>
</dbReference>
<dbReference type="AlphaFoldDB" id="A0A1G2FG78"/>
<organism evidence="2 3">
    <name type="scientific">Candidatus Portnoybacteria bacterium RIFCSPHIGHO2_12_FULL_38_9</name>
    <dbReference type="NCBI Taxonomy" id="1801997"/>
    <lineage>
        <taxon>Bacteria</taxon>
        <taxon>Candidatus Portnoyibacteriota</taxon>
    </lineage>
</organism>
<name>A0A1G2FG78_9BACT</name>
<feature type="active site" description="Schiff-base intermediate with dihydroxyacetone-P" evidence="1">
    <location>
        <position position="173"/>
    </location>
</feature>
<gene>
    <name evidence="2" type="ORF">A3J64_02485</name>
</gene>
<accession>A0A1G2FG78</accession>
<sequence length="263" mass="28659">MINLSNITTNGKAIYLAYDHGLEHGPVDLEGSSIDPAYILDLAVKGGYNAIVLQKGVVEKYYSDYKDRIPLILKLNGRTRLVKGEPISTQVCSVEEAIKLGAAAVGYTVYLGSENESVMLKEFGQIEEEAHKNNLAVIGWMYPRGKAIKDDGSPELTAYAARVGLELGADIVKIKYCGTKECFEEAVKAAGKTKVVLSGGPKVEDEEFLEVVKNIMAVGAIGIAVGRNVWQRENPLEITKELKEIIFGPRSDPKETTLIRSSP</sequence>
<evidence type="ECO:0008006" key="4">
    <source>
        <dbReference type="Google" id="ProtNLM"/>
    </source>
</evidence>
<reference evidence="2 3" key="1">
    <citation type="journal article" date="2016" name="Nat. Commun.">
        <title>Thousands of microbial genomes shed light on interconnected biogeochemical processes in an aquifer system.</title>
        <authorList>
            <person name="Anantharaman K."/>
            <person name="Brown C.T."/>
            <person name="Hug L.A."/>
            <person name="Sharon I."/>
            <person name="Castelle C.J."/>
            <person name="Probst A.J."/>
            <person name="Thomas B.C."/>
            <person name="Singh A."/>
            <person name="Wilkins M.J."/>
            <person name="Karaoz U."/>
            <person name="Brodie E.L."/>
            <person name="Williams K.H."/>
            <person name="Hubbard S.S."/>
            <person name="Banfield J.F."/>
        </authorList>
    </citation>
    <scope>NUCLEOTIDE SEQUENCE [LARGE SCALE GENOMIC DNA]</scope>
</reference>